<evidence type="ECO:0000259" key="6">
    <source>
        <dbReference type="Pfam" id="PF01266"/>
    </source>
</evidence>
<dbReference type="GO" id="GO:0005737">
    <property type="term" value="C:cytoplasm"/>
    <property type="evidence" value="ECO:0007669"/>
    <property type="project" value="TreeGrafter"/>
</dbReference>
<feature type="domain" description="FAD dependent oxidoreductase" evidence="6">
    <location>
        <begin position="4"/>
        <end position="391"/>
    </location>
</feature>
<dbReference type="PANTHER" id="PTHR43104">
    <property type="entry name" value="L-2-HYDROXYGLUTARATE DEHYDROGENASE, MITOCHONDRIAL"/>
    <property type="match status" value="1"/>
</dbReference>
<keyword evidence="4 7" id="KW-0560">Oxidoreductase</keyword>
<dbReference type="GO" id="GO:0047545">
    <property type="term" value="F:(S)-2-hydroxyglutarate dehydrogenase activity"/>
    <property type="evidence" value="ECO:0007669"/>
    <property type="project" value="TreeGrafter"/>
</dbReference>
<evidence type="ECO:0000256" key="1">
    <source>
        <dbReference type="ARBA" id="ARBA00001974"/>
    </source>
</evidence>
<reference evidence="7 8" key="1">
    <citation type="submission" date="2019-10" db="EMBL/GenBank/DDBJ databases">
        <title>Pseudopuniceibacterium sp. HQ09 islated from Antarctica.</title>
        <authorList>
            <person name="Liao L."/>
            <person name="Su S."/>
            <person name="Chen B."/>
            <person name="Yu Y."/>
        </authorList>
    </citation>
    <scope>NUCLEOTIDE SEQUENCE [LARGE SCALE GENOMIC DNA]</scope>
    <source>
        <strain evidence="7 8">HQ09</strain>
    </source>
</reference>
<name>A0A7L9WPU0_9RHOB</name>
<dbReference type="RefSeq" id="WP_193079866.1">
    <property type="nucleotide sequence ID" value="NZ_CP045201.1"/>
</dbReference>
<keyword evidence="3" id="KW-0274">FAD</keyword>
<dbReference type="EC" id="1.1.3.-" evidence="7"/>
<evidence type="ECO:0000256" key="3">
    <source>
        <dbReference type="ARBA" id="ARBA00022827"/>
    </source>
</evidence>
<evidence type="ECO:0000256" key="5">
    <source>
        <dbReference type="ARBA" id="ARBA00037941"/>
    </source>
</evidence>
<dbReference type="InterPro" id="IPR006076">
    <property type="entry name" value="FAD-dep_OxRdtase"/>
</dbReference>
<proteinExistence type="inferred from homology"/>
<keyword evidence="8" id="KW-1185">Reference proteome</keyword>
<evidence type="ECO:0000256" key="4">
    <source>
        <dbReference type="ARBA" id="ARBA00023002"/>
    </source>
</evidence>
<evidence type="ECO:0000313" key="8">
    <source>
        <dbReference type="Proteomes" id="UP000594118"/>
    </source>
</evidence>
<accession>A0A7L9WPU0</accession>
<organism evidence="7 8">
    <name type="scientific">Pseudooceanicola spongiae</name>
    <dbReference type="NCBI Taxonomy" id="2613965"/>
    <lineage>
        <taxon>Bacteria</taxon>
        <taxon>Pseudomonadati</taxon>
        <taxon>Pseudomonadota</taxon>
        <taxon>Alphaproteobacteria</taxon>
        <taxon>Rhodobacterales</taxon>
        <taxon>Paracoccaceae</taxon>
        <taxon>Pseudooceanicola</taxon>
    </lineage>
</organism>
<dbReference type="InterPro" id="IPR036188">
    <property type="entry name" value="FAD/NAD-bd_sf"/>
</dbReference>
<dbReference type="Proteomes" id="UP000594118">
    <property type="component" value="Chromosome"/>
</dbReference>
<dbReference type="NCBIfam" id="NF008726">
    <property type="entry name" value="PRK11728.1"/>
    <property type="match status" value="1"/>
</dbReference>
<dbReference type="Gene3D" id="3.50.50.60">
    <property type="entry name" value="FAD/NAD(P)-binding domain"/>
    <property type="match status" value="1"/>
</dbReference>
<comment type="cofactor">
    <cofactor evidence="1">
        <name>FAD</name>
        <dbReference type="ChEBI" id="CHEBI:57692"/>
    </cofactor>
</comment>
<comment type="similarity">
    <text evidence="5">Belongs to the L2HGDH family.</text>
</comment>
<dbReference type="Gene3D" id="3.30.9.10">
    <property type="entry name" value="D-Amino Acid Oxidase, subunit A, domain 2"/>
    <property type="match status" value="1"/>
</dbReference>
<evidence type="ECO:0000256" key="2">
    <source>
        <dbReference type="ARBA" id="ARBA00022630"/>
    </source>
</evidence>
<dbReference type="Pfam" id="PF01266">
    <property type="entry name" value="DAO"/>
    <property type="match status" value="1"/>
</dbReference>
<dbReference type="PANTHER" id="PTHR43104:SF2">
    <property type="entry name" value="L-2-HYDROXYGLUTARATE DEHYDROGENASE, MITOCHONDRIAL"/>
    <property type="match status" value="1"/>
</dbReference>
<keyword evidence="2" id="KW-0285">Flavoprotein</keyword>
<sequence>MIHDYCVIGGGIVGLATARALLSRTPGASLILLEKETALGQHQTGHNSGVIHSGIYYAPGSFKAKLCREGAARTKEFCQQHAIPYEDRGKMIVATRPDEVPRLDALHARAGENGIRAELISGAEVTAREPEITGLKGIFVPEAAIVNYTNLLHAMAAEIIAQGAEIRYATHPSAIAEGGNTVTVTTEGGVIEARKLIACAGLQSDRIARMAGIDLDLQIVPFRGEYYRLTPRRNTVVSAMIYPVPEPGLPFLGTHLTPMIDGTVSVGPNAMLGFAREGYPKFSLNLRDTRDMLAFPGFWRTIRQFIKPGLNELGNSLFKSRYLEECRRYCPALELSDLTPMTCGIRAQAVMKDGTMQSDFVFRTTPRMLHVCNAPSPAATSALPIGDMIADKVLAA</sequence>
<gene>
    <name evidence="7" type="primary">lhgO</name>
    <name evidence="7" type="ORF">F3W81_14625</name>
</gene>
<dbReference type="AlphaFoldDB" id="A0A7L9WPU0"/>
<dbReference type="KEGG" id="pshq:F3W81_14625"/>
<protein>
    <submittedName>
        <fullName evidence="7">L-2-hydroxyglutarate oxidase</fullName>
        <ecNumber evidence="7">1.1.3.-</ecNumber>
    </submittedName>
</protein>
<dbReference type="EMBL" id="CP045201">
    <property type="protein sequence ID" value="QOL81952.1"/>
    <property type="molecule type" value="Genomic_DNA"/>
</dbReference>
<dbReference type="SUPFAM" id="SSF51905">
    <property type="entry name" value="FAD/NAD(P)-binding domain"/>
    <property type="match status" value="1"/>
</dbReference>
<evidence type="ECO:0000313" key="7">
    <source>
        <dbReference type="EMBL" id="QOL81952.1"/>
    </source>
</evidence>